<feature type="compositionally biased region" description="Polar residues" evidence="2">
    <location>
        <begin position="583"/>
        <end position="594"/>
    </location>
</feature>
<dbReference type="SMART" id="SM00355">
    <property type="entry name" value="ZnF_C2H2"/>
    <property type="match status" value="10"/>
</dbReference>
<feature type="domain" description="C2H2-type" evidence="3">
    <location>
        <begin position="884"/>
        <end position="906"/>
    </location>
</feature>
<feature type="compositionally biased region" description="Polar residues" evidence="2">
    <location>
        <begin position="629"/>
        <end position="645"/>
    </location>
</feature>
<accession>A0ABM0MDL6</accession>
<keyword evidence="4" id="KW-1185">Reference proteome</keyword>
<dbReference type="Pfam" id="PF00096">
    <property type="entry name" value="zf-C2H2"/>
    <property type="match status" value="5"/>
</dbReference>
<name>A0ABM0MDL6_SACKO</name>
<dbReference type="PANTHER" id="PTHR16515:SF68">
    <property type="entry name" value="PR DOMAIN ZINC FINGER PROTEIN 1"/>
    <property type="match status" value="1"/>
</dbReference>
<keyword evidence="1" id="KW-0862">Zinc</keyword>
<feature type="region of interest" description="Disordered" evidence="2">
    <location>
        <begin position="90"/>
        <end position="115"/>
    </location>
</feature>
<evidence type="ECO:0000313" key="4">
    <source>
        <dbReference type="Proteomes" id="UP000694865"/>
    </source>
</evidence>
<feature type="domain" description="C2H2-type" evidence="3">
    <location>
        <begin position="855"/>
        <end position="882"/>
    </location>
</feature>
<feature type="region of interest" description="Disordered" evidence="2">
    <location>
        <begin position="577"/>
        <end position="602"/>
    </location>
</feature>
<dbReference type="InterPro" id="IPR013087">
    <property type="entry name" value="Znf_C2H2_type"/>
</dbReference>
<protein>
    <submittedName>
        <fullName evidence="5">Asparagine-rich zinc finger protein AZF1-like</fullName>
    </submittedName>
</protein>
<reference evidence="5" key="1">
    <citation type="submission" date="2025-08" db="UniProtKB">
        <authorList>
            <consortium name="RefSeq"/>
        </authorList>
    </citation>
    <scope>IDENTIFICATION</scope>
    <source>
        <tissue evidence="5">Testes</tissue>
    </source>
</reference>
<evidence type="ECO:0000313" key="5">
    <source>
        <dbReference type="RefSeq" id="XP_006818107.1"/>
    </source>
</evidence>
<feature type="domain" description="C2H2-type" evidence="3">
    <location>
        <begin position="338"/>
        <end position="365"/>
    </location>
</feature>
<evidence type="ECO:0000256" key="1">
    <source>
        <dbReference type="PROSITE-ProRule" id="PRU00042"/>
    </source>
</evidence>
<dbReference type="InterPro" id="IPR036236">
    <property type="entry name" value="Znf_C2H2_sf"/>
</dbReference>
<dbReference type="InterPro" id="IPR050331">
    <property type="entry name" value="Zinc_finger"/>
</dbReference>
<dbReference type="Proteomes" id="UP000694865">
    <property type="component" value="Unplaced"/>
</dbReference>
<keyword evidence="1" id="KW-0479">Metal-binding</keyword>
<feature type="region of interest" description="Disordered" evidence="2">
    <location>
        <begin position="623"/>
        <end position="656"/>
    </location>
</feature>
<dbReference type="PANTHER" id="PTHR16515">
    <property type="entry name" value="PR DOMAIN ZINC FINGER PROTEIN"/>
    <property type="match status" value="1"/>
</dbReference>
<feature type="region of interest" description="Disordered" evidence="2">
    <location>
        <begin position="297"/>
        <end position="318"/>
    </location>
</feature>
<evidence type="ECO:0000259" key="3">
    <source>
        <dbReference type="PROSITE" id="PS50157"/>
    </source>
</evidence>
<feature type="domain" description="C2H2-type" evidence="3">
    <location>
        <begin position="397"/>
        <end position="424"/>
    </location>
</feature>
<feature type="domain" description="C2H2-type" evidence="3">
    <location>
        <begin position="425"/>
        <end position="452"/>
    </location>
</feature>
<evidence type="ECO:0000256" key="2">
    <source>
        <dbReference type="SAM" id="MobiDB-lite"/>
    </source>
</evidence>
<proteinExistence type="predicted"/>
<feature type="compositionally biased region" description="Polar residues" evidence="2">
    <location>
        <begin position="90"/>
        <end position="114"/>
    </location>
</feature>
<keyword evidence="1" id="KW-0863">Zinc-finger</keyword>
<dbReference type="PROSITE" id="PS50157">
    <property type="entry name" value="ZINC_FINGER_C2H2_2"/>
    <property type="match status" value="8"/>
</dbReference>
<dbReference type="Gene3D" id="3.30.160.60">
    <property type="entry name" value="Classic Zinc Finger"/>
    <property type="match status" value="8"/>
</dbReference>
<feature type="region of interest" description="Disordered" evidence="2">
    <location>
        <begin position="695"/>
        <end position="736"/>
    </location>
</feature>
<organism evidence="4 5">
    <name type="scientific">Saccoglossus kowalevskii</name>
    <name type="common">Acorn worm</name>
    <dbReference type="NCBI Taxonomy" id="10224"/>
    <lineage>
        <taxon>Eukaryota</taxon>
        <taxon>Metazoa</taxon>
        <taxon>Hemichordata</taxon>
        <taxon>Enteropneusta</taxon>
        <taxon>Harrimaniidae</taxon>
        <taxon>Saccoglossus</taxon>
    </lineage>
</organism>
<dbReference type="RefSeq" id="XP_006818107.1">
    <property type="nucleotide sequence ID" value="XM_006818044.1"/>
</dbReference>
<feature type="compositionally biased region" description="Polar residues" evidence="2">
    <location>
        <begin position="716"/>
        <end position="736"/>
    </location>
</feature>
<feature type="domain" description="C2H2-type" evidence="3">
    <location>
        <begin position="827"/>
        <end position="854"/>
    </location>
</feature>
<feature type="domain" description="C2H2-type" evidence="3">
    <location>
        <begin position="366"/>
        <end position="394"/>
    </location>
</feature>
<dbReference type="GeneID" id="102808268"/>
<gene>
    <name evidence="5" type="primary">LOC102808268</name>
</gene>
<feature type="domain" description="C2H2-type" evidence="3">
    <location>
        <begin position="796"/>
        <end position="824"/>
    </location>
</feature>
<dbReference type="PROSITE" id="PS00028">
    <property type="entry name" value="ZINC_FINGER_C2H2_1"/>
    <property type="match status" value="8"/>
</dbReference>
<sequence>MERINISDQESIATRELKRALFQKCHGLSLLTGCQIFLHIEDKNDGVQFYGNQEQVKRFLNGQFLPNGQEKEVSGETGLLKTPVVNSNSNDKSVYTSTNEISSDEIPNSTTNPEVTPEMVDKYNENEMNNNKHTNHLNTDEKNTSMDKTGTFVPKISVASLGKKFSQVMIKRVLLEQEEEERQKEMRKKETALKMENKETSDNTDIVQSHESIMINEVYSLDRNSEQTNNAEISEQNKFDNQRSQAFTPNEQQEGYREYVYNHATNQRRESNTEQREPINFSARDQTDEIGFINIQQDAASSSDSGISTEALETSSPNESLPAEIPYYKIASKSKRRYQCGICGKAFTQLSVLKEHMKTHTGEKPYICKQCGKEFSHPSNFKRHERLVHSGSGERRHQCPVCLKAFPLSHHLKEHFRIHSGERPYQCKVCGQKFKQSSTLKTHQKRHFTKDALNVDTNDLYQNATDMSQQNISQRHFSSSSSPRSIDGLDIEGIHPNHSNSSLAKNPSPGVVKAMEGYNGVPHADDVVRNQPFHPRMLPVHHLNMPTTELPKASKPFVNVQSTQFSMDAVMLQHTSKFGPDGNTDSFENNSPTRVSRYPPPLIHCRSKDWFDEDRELGNKYKKTRVESNDGNTMLQQGNEQQSASDDADSTRLSPIGSEADDLLSATKGHDSNQPFEHIKVKLEVPDEQVNKASSCIADENTDDNRSSGTGYAGSSEMSGGSGTDSDSPNHVQQYSQPGLYPLHIAAREGTMVMSQTRNDYLNCFHCKVCDTFLSSAATFHEHQKVCHGLGTSDQHMCHLCRRSFSNQSNFKRHLRLMHSGTKVRRHQCLVCFKAFPLGHHLKEHFRIHSGERPYKCEVCGKGFTQSSTLKNHRKTHAQEKASYHCTNCNRRFPDAQMLMDHRMQHIIESCKCPTCGKQCRSPYELGVHRMKEYCSSNNMQSRQNLSEQQAMPN</sequence>
<dbReference type="SUPFAM" id="SSF57667">
    <property type="entry name" value="beta-beta-alpha zinc fingers"/>
    <property type="match status" value="5"/>
</dbReference>